<dbReference type="NCBIfam" id="TIGR00196">
    <property type="entry name" value="yjeF_cterm"/>
    <property type="match status" value="1"/>
</dbReference>
<feature type="binding site" evidence="18">
    <location>
        <begin position="133"/>
        <end position="139"/>
    </location>
    <ligand>
        <name>(6S)-NADPHX</name>
        <dbReference type="ChEBI" id="CHEBI:64076"/>
    </ligand>
</feature>
<comment type="subunit">
    <text evidence="17">Homotetramer.</text>
</comment>
<evidence type="ECO:0000256" key="10">
    <source>
        <dbReference type="ARBA" id="ARBA00023027"/>
    </source>
</evidence>
<dbReference type="InterPro" id="IPR029056">
    <property type="entry name" value="Ribokinase-like"/>
</dbReference>
<dbReference type="EC" id="5.1.99.6" evidence="19"/>
<keyword evidence="5 18" id="KW-0479">Metal-binding</keyword>
<proteinExistence type="inferred from homology"/>
<evidence type="ECO:0000256" key="15">
    <source>
        <dbReference type="ARBA" id="ARBA00048238"/>
    </source>
</evidence>
<feature type="binding site" evidence="18">
    <location>
        <position position="59"/>
    </location>
    <ligand>
        <name>K(+)</name>
        <dbReference type="ChEBI" id="CHEBI:29103"/>
    </ligand>
</feature>
<keyword evidence="10 17" id="KW-0520">NAD</keyword>
<dbReference type="PROSITE" id="PS51383">
    <property type="entry name" value="YJEF_C_3"/>
    <property type="match status" value="1"/>
</dbReference>
<keyword evidence="6 17" id="KW-0547">Nucleotide-binding</keyword>
<evidence type="ECO:0000256" key="14">
    <source>
        <dbReference type="ARBA" id="ARBA00025153"/>
    </source>
</evidence>
<comment type="caution">
    <text evidence="22">The sequence shown here is derived from an EMBL/GenBank/DDBJ whole genome shotgun (WGS) entry which is preliminary data.</text>
</comment>
<evidence type="ECO:0000256" key="13">
    <source>
        <dbReference type="ARBA" id="ARBA00023268"/>
    </source>
</evidence>
<dbReference type="Gene3D" id="3.40.50.10260">
    <property type="entry name" value="YjeF N-terminal domain"/>
    <property type="match status" value="1"/>
</dbReference>
<evidence type="ECO:0000259" key="21">
    <source>
        <dbReference type="PROSITE" id="PS51385"/>
    </source>
</evidence>
<dbReference type="EMBL" id="BNDS01000019">
    <property type="protein sequence ID" value="GHI00187.1"/>
    <property type="molecule type" value="Genomic_DNA"/>
</dbReference>
<evidence type="ECO:0000313" key="23">
    <source>
        <dbReference type="Proteomes" id="UP000637074"/>
    </source>
</evidence>
<keyword evidence="13" id="KW-0511">Multifunctional enzyme</keyword>
<feature type="binding site" evidence="17">
    <location>
        <position position="389"/>
    </location>
    <ligand>
        <name>(6S)-NADPHX</name>
        <dbReference type="ChEBI" id="CHEBI:64076"/>
    </ligand>
</feature>
<dbReference type="HAMAP" id="MF_01966">
    <property type="entry name" value="NADHX_epimerase"/>
    <property type="match status" value="1"/>
</dbReference>
<comment type="cofactor">
    <cofactor evidence="17">
        <name>Mg(2+)</name>
        <dbReference type="ChEBI" id="CHEBI:18420"/>
    </cofactor>
</comment>
<evidence type="ECO:0000256" key="6">
    <source>
        <dbReference type="ARBA" id="ARBA00022741"/>
    </source>
</evidence>
<keyword evidence="8 17" id="KW-0521">NADP</keyword>
<comment type="similarity">
    <text evidence="18">Belongs to the NnrE/AIBP family.</text>
</comment>
<evidence type="ECO:0000256" key="5">
    <source>
        <dbReference type="ARBA" id="ARBA00022723"/>
    </source>
</evidence>
<comment type="catalytic activity">
    <reaction evidence="1 18 19">
        <text>(6R)-NADHX = (6S)-NADHX</text>
        <dbReference type="Rhea" id="RHEA:32215"/>
        <dbReference type="ChEBI" id="CHEBI:64074"/>
        <dbReference type="ChEBI" id="CHEBI:64075"/>
        <dbReference type="EC" id="5.1.99.6"/>
    </reaction>
</comment>
<evidence type="ECO:0000313" key="22">
    <source>
        <dbReference type="EMBL" id="GHI00187.1"/>
    </source>
</evidence>
<keyword evidence="11 18" id="KW-0413">Isomerase</keyword>
<dbReference type="CDD" id="cd01171">
    <property type="entry name" value="YXKO-related"/>
    <property type="match status" value="1"/>
</dbReference>
<keyword evidence="12 17" id="KW-0456">Lyase</keyword>
<organism evidence="22 23">
    <name type="scientific">Neobacillus kokaensis</name>
    <dbReference type="NCBI Taxonomy" id="2759023"/>
    <lineage>
        <taxon>Bacteria</taxon>
        <taxon>Bacillati</taxon>
        <taxon>Bacillota</taxon>
        <taxon>Bacilli</taxon>
        <taxon>Bacillales</taxon>
        <taxon>Bacillaceae</taxon>
        <taxon>Neobacillus</taxon>
    </lineage>
</organism>
<sequence length="516" mass="55226">MYAAGQKEMQQMDQYTMERLGLPGVVLMENAGGRVVEEILSCTSCKNPKVVVLAGGGNNGGDGFVIARRLVDLGLKPLLCLMVNPERLKGDAKIHFDVYVNRGLPVFYLQENTMTAFQVELEQSDIIVDAILGTGVNGPVRPPLDLVISLVNEYKGSKLIISVDIPSGVSSDTGKVVGAAIKADKTVTFVFPKKGFFLKDGPRYVGEWKAVDISVPPSIVPDLGLKLPNVITEKLARAAVPYRPQDGHKGTFGHTLVLGGSRHFVGAPIFAAKAALHSGAGLVTLAIPESIYPMAAAQSPESLFLPLREINGHFSQTGLHELLERLTQFNSIAVGPGMGRFSGGEKWLRGLMGELTNQSLVVDADALYLLRNELDIVRQYNGNVIFTPHPGEMARLLNCTVSEVEADRLGIAKNFAEENSLFLLLKGHRSVIATPDGEVFINPFGHDALGKGGSGDVLTGLIASFLAQGAGALNALVAASYLHARAGEEKAKSLSHYGVTPLDLIDGTREQLNMII</sequence>
<name>A0ABQ3N813_9BACI</name>
<comment type="similarity">
    <text evidence="17">Belongs to the NnrD/CARKD family.</text>
</comment>
<evidence type="ECO:0000256" key="9">
    <source>
        <dbReference type="ARBA" id="ARBA00022958"/>
    </source>
</evidence>
<accession>A0ABQ3N813</accession>
<reference evidence="22 23" key="1">
    <citation type="journal article" date="2022" name="Int. J. Syst. Evol. Microbiol.">
        <title>Neobacillus kokaensis sp. nov., isolated from soil.</title>
        <authorList>
            <person name="Yuki K."/>
            <person name="Matsubara H."/>
            <person name="Yamaguchi S."/>
        </authorList>
    </citation>
    <scope>NUCLEOTIDE SEQUENCE [LARGE SCALE GENOMIC DNA]</scope>
    <source>
        <strain evidence="22 23">LOB 377</strain>
    </source>
</reference>
<dbReference type="EC" id="4.2.1.136" evidence="19"/>
<feature type="binding site" evidence="17">
    <location>
        <position position="456"/>
    </location>
    <ligand>
        <name>(6S)-NADPHX</name>
        <dbReference type="ChEBI" id="CHEBI:64076"/>
    </ligand>
</feature>
<comment type="catalytic activity">
    <reaction evidence="2 18 19">
        <text>(6R)-NADPHX = (6S)-NADPHX</text>
        <dbReference type="Rhea" id="RHEA:32227"/>
        <dbReference type="ChEBI" id="CHEBI:64076"/>
        <dbReference type="ChEBI" id="CHEBI:64077"/>
        <dbReference type="EC" id="5.1.99.6"/>
    </reaction>
</comment>
<evidence type="ECO:0000256" key="16">
    <source>
        <dbReference type="ARBA" id="ARBA00049209"/>
    </source>
</evidence>
<feature type="binding site" evidence="17">
    <location>
        <position position="337"/>
    </location>
    <ligand>
        <name>(6S)-NADPHX</name>
        <dbReference type="ChEBI" id="CHEBI:64076"/>
    </ligand>
</feature>
<evidence type="ECO:0000256" key="18">
    <source>
        <dbReference type="HAMAP-Rule" id="MF_01966"/>
    </source>
</evidence>
<keyword evidence="9 18" id="KW-0630">Potassium</keyword>
<dbReference type="InterPro" id="IPR030677">
    <property type="entry name" value="Nnr"/>
</dbReference>
<dbReference type="Pfam" id="PF01256">
    <property type="entry name" value="Carb_kinase"/>
    <property type="match status" value="1"/>
</dbReference>
<dbReference type="Pfam" id="PF03853">
    <property type="entry name" value="YjeF_N"/>
    <property type="match status" value="1"/>
</dbReference>
<keyword evidence="23" id="KW-1185">Reference proteome</keyword>
<evidence type="ECO:0000256" key="2">
    <source>
        <dbReference type="ARBA" id="ARBA00000909"/>
    </source>
</evidence>
<dbReference type="Proteomes" id="UP000637074">
    <property type="component" value="Unassembled WGS sequence"/>
</dbReference>
<comment type="catalytic activity">
    <reaction evidence="15 17 19">
        <text>(6S)-NADHX + ADP = AMP + phosphate + NADH + H(+)</text>
        <dbReference type="Rhea" id="RHEA:32223"/>
        <dbReference type="ChEBI" id="CHEBI:15378"/>
        <dbReference type="ChEBI" id="CHEBI:43474"/>
        <dbReference type="ChEBI" id="CHEBI:57945"/>
        <dbReference type="ChEBI" id="CHEBI:64074"/>
        <dbReference type="ChEBI" id="CHEBI:456215"/>
        <dbReference type="ChEBI" id="CHEBI:456216"/>
        <dbReference type="EC" id="4.2.1.136"/>
    </reaction>
</comment>
<comment type="function">
    <text evidence="14 19">Bifunctional enzyme that catalyzes the epimerization of the S- and R-forms of NAD(P)HX and the dehydration of the S-form of NAD(P)HX at the expense of ADP, which is converted to AMP. This allows the repair of both epimers of NAD(P)HX, a damaged form of NAD(P)H that is a result of enzymatic or heat-dependent hydration.</text>
</comment>
<evidence type="ECO:0000256" key="17">
    <source>
        <dbReference type="HAMAP-Rule" id="MF_01965"/>
    </source>
</evidence>
<evidence type="ECO:0000259" key="20">
    <source>
        <dbReference type="PROSITE" id="PS51383"/>
    </source>
</evidence>
<dbReference type="SUPFAM" id="SSF64153">
    <property type="entry name" value="YjeF N-terminal domain-like"/>
    <property type="match status" value="1"/>
</dbReference>
<dbReference type="RefSeq" id="WP_191275423.1">
    <property type="nucleotide sequence ID" value="NZ_BNDS01000019.1"/>
</dbReference>
<evidence type="ECO:0000256" key="4">
    <source>
        <dbReference type="ARBA" id="ARBA00009524"/>
    </source>
</evidence>
<feature type="binding site" evidence="17">
    <location>
        <position position="455"/>
    </location>
    <ligand>
        <name>AMP</name>
        <dbReference type="ChEBI" id="CHEBI:456215"/>
    </ligand>
</feature>
<feature type="binding site" evidence="17">
    <location>
        <position position="267"/>
    </location>
    <ligand>
        <name>(6S)-NADPHX</name>
        <dbReference type="ChEBI" id="CHEBI:64076"/>
    </ligand>
</feature>
<dbReference type="InterPro" id="IPR036652">
    <property type="entry name" value="YjeF_N_dom_sf"/>
</dbReference>
<feature type="domain" description="YjeF N-terminal" evidence="21">
    <location>
        <begin position="9"/>
        <end position="221"/>
    </location>
</feature>
<feature type="binding site" evidence="18">
    <location>
        <position position="129"/>
    </location>
    <ligand>
        <name>K(+)</name>
        <dbReference type="ChEBI" id="CHEBI:29103"/>
    </ligand>
</feature>
<dbReference type="SUPFAM" id="SSF53613">
    <property type="entry name" value="Ribokinase-like"/>
    <property type="match status" value="1"/>
</dbReference>
<dbReference type="InterPro" id="IPR004443">
    <property type="entry name" value="YjeF_N_dom"/>
</dbReference>
<feature type="domain" description="YjeF C-terminal" evidence="20">
    <location>
        <begin position="232"/>
        <end position="515"/>
    </location>
</feature>
<evidence type="ECO:0000256" key="12">
    <source>
        <dbReference type="ARBA" id="ARBA00023239"/>
    </source>
</evidence>
<evidence type="ECO:0000256" key="19">
    <source>
        <dbReference type="PIRNR" id="PIRNR017184"/>
    </source>
</evidence>
<comment type="similarity">
    <text evidence="4 19">In the C-terminal section; belongs to the NnrD/CARKD family.</text>
</comment>
<comment type="catalytic activity">
    <reaction evidence="16 17 19">
        <text>(6S)-NADPHX + ADP = AMP + phosphate + NADPH + H(+)</text>
        <dbReference type="Rhea" id="RHEA:32235"/>
        <dbReference type="ChEBI" id="CHEBI:15378"/>
        <dbReference type="ChEBI" id="CHEBI:43474"/>
        <dbReference type="ChEBI" id="CHEBI:57783"/>
        <dbReference type="ChEBI" id="CHEBI:64076"/>
        <dbReference type="ChEBI" id="CHEBI:456215"/>
        <dbReference type="ChEBI" id="CHEBI:456216"/>
        <dbReference type="EC" id="4.2.1.136"/>
    </reaction>
</comment>
<comment type="caution">
    <text evidence="18">Lacks conserved residue(s) required for the propagation of feature annotation.</text>
</comment>
<dbReference type="PROSITE" id="PS01050">
    <property type="entry name" value="YJEF_C_2"/>
    <property type="match status" value="1"/>
</dbReference>
<protein>
    <recommendedName>
        <fullName evidence="19">Bifunctional NAD(P)H-hydrate repair enzyme</fullName>
    </recommendedName>
    <alternativeName>
        <fullName evidence="19">Nicotinamide nucleotide repair protein</fullName>
    </alternativeName>
    <domain>
        <recommendedName>
            <fullName evidence="19">ADP-dependent (S)-NAD(P)H-hydrate dehydratase</fullName>
            <ecNumber evidence="19">4.2.1.136</ecNumber>
        </recommendedName>
        <alternativeName>
            <fullName evidence="19">ADP-dependent NAD(P)HX dehydratase</fullName>
        </alternativeName>
    </domain>
    <domain>
        <recommendedName>
            <fullName evidence="19">NAD(P)H-hydrate epimerase</fullName>
            <ecNumber evidence="19">5.1.99.6</ecNumber>
        </recommendedName>
    </domain>
</protein>
<dbReference type="PIRSF" id="PIRSF017184">
    <property type="entry name" value="Nnr"/>
    <property type="match status" value="1"/>
</dbReference>
<dbReference type="InterPro" id="IPR000631">
    <property type="entry name" value="CARKD"/>
</dbReference>
<evidence type="ECO:0000256" key="3">
    <source>
        <dbReference type="ARBA" id="ARBA00006001"/>
    </source>
</evidence>
<evidence type="ECO:0000256" key="8">
    <source>
        <dbReference type="ARBA" id="ARBA00022857"/>
    </source>
</evidence>
<keyword evidence="7 17" id="KW-0067">ATP-binding</keyword>
<evidence type="ECO:0000256" key="7">
    <source>
        <dbReference type="ARBA" id="ARBA00022840"/>
    </source>
</evidence>
<comment type="similarity">
    <text evidence="3 19">In the N-terminal section; belongs to the NnrE/AIBP family.</text>
</comment>
<feature type="binding site" evidence="18">
    <location>
        <position position="164"/>
    </location>
    <ligand>
        <name>(6S)-NADPHX</name>
        <dbReference type="ChEBI" id="CHEBI:64076"/>
    </ligand>
</feature>
<comment type="function">
    <text evidence="18">Catalyzes the epimerization of the S- and R-forms of NAD(P)HX, a damaged form of NAD(P)H that is a result of enzymatic or heat-dependent hydration. This is a prerequisite for the S-specific NAD(P)H-hydrate dehydratase to allow the repair of both epimers of NAD(P)HX.</text>
</comment>
<feature type="binding site" evidence="18">
    <location>
        <begin position="58"/>
        <end position="62"/>
    </location>
    <ligand>
        <name>(6S)-NADPHX</name>
        <dbReference type="ChEBI" id="CHEBI:64076"/>
    </ligand>
</feature>
<dbReference type="Gene3D" id="3.40.1190.20">
    <property type="match status" value="1"/>
</dbReference>
<dbReference type="PANTHER" id="PTHR12592">
    <property type="entry name" value="ATP-DEPENDENT (S)-NAD(P)H-HYDRATE DEHYDRATASE FAMILY MEMBER"/>
    <property type="match status" value="1"/>
</dbReference>
<dbReference type="PROSITE" id="PS51385">
    <property type="entry name" value="YJEF_N"/>
    <property type="match status" value="1"/>
</dbReference>
<feature type="binding site" evidence="17">
    <location>
        <begin position="426"/>
        <end position="430"/>
    </location>
    <ligand>
        <name>AMP</name>
        <dbReference type="ChEBI" id="CHEBI:456215"/>
    </ligand>
</feature>
<dbReference type="NCBIfam" id="TIGR00197">
    <property type="entry name" value="yjeF_nterm"/>
    <property type="match status" value="1"/>
</dbReference>
<evidence type="ECO:0000256" key="1">
    <source>
        <dbReference type="ARBA" id="ARBA00000013"/>
    </source>
</evidence>
<comment type="cofactor">
    <cofactor evidence="18 19">
        <name>K(+)</name>
        <dbReference type="ChEBI" id="CHEBI:29103"/>
    </cofactor>
    <text evidence="18 19">Binds 1 potassium ion per subunit.</text>
</comment>
<dbReference type="InterPro" id="IPR017953">
    <property type="entry name" value="Carbohydrate_kinase_pred_CS"/>
</dbReference>
<evidence type="ECO:0000256" key="11">
    <source>
        <dbReference type="ARBA" id="ARBA00023235"/>
    </source>
</evidence>
<dbReference type="PANTHER" id="PTHR12592:SF0">
    <property type="entry name" value="ATP-DEPENDENT (S)-NAD(P)H-HYDRATE DEHYDRATASE"/>
    <property type="match status" value="1"/>
</dbReference>
<gene>
    <name evidence="22" type="primary">nnr</name>
    <name evidence="17" type="synonym">nnrD</name>
    <name evidence="18" type="synonym">nnrE</name>
    <name evidence="22" type="ORF">AM1BK_37290</name>
</gene>
<comment type="function">
    <text evidence="17">Catalyzes the dehydration of the S-form of NAD(P)HX at the expense of ADP, which is converted to AMP. Together with NAD(P)HX epimerase, which catalyzes the epimerization of the S- and R-forms, the enzyme allows the repair of both epimers of NAD(P)HX, a damaged form of NAD(P)H that is a result of enzymatic or heat-dependent hydration.</text>
</comment>
<feature type="binding site" evidence="18">
    <location>
        <position position="167"/>
    </location>
    <ligand>
        <name>K(+)</name>
        <dbReference type="ChEBI" id="CHEBI:29103"/>
    </ligand>
</feature>
<dbReference type="HAMAP" id="MF_01965">
    <property type="entry name" value="NADHX_dehydratase"/>
    <property type="match status" value="1"/>
</dbReference>